<evidence type="ECO:0000256" key="3">
    <source>
        <dbReference type="ARBA" id="ARBA00009528"/>
    </source>
</evidence>
<dbReference type="CDD" id="cd00433">
    <property type="entry name" value="Peptidase_M17"/>
    <property type="match status" value="1"/>
</dbReference>
<organism evidence="10 11">
    <name type="scientific">Sphingomicrobium lutaoense</name>
    <dbReference type="NCBI Taxonomy" id="515949"/>
    <lineage>
        <taxon>Bacteria</taxon>
        <taxon>Pseudomonadati</taxon>
        <taxon>Pseudomonadota</taxon>
        <taxon>Alphaproteobacteria</taxon>
        <taxon>Sphingomonadales</taxon>
        <taxon>Sphingomonadaceae</taxon>
        <taxon>Sphingomicrobium</taxon>
    </lineage>
</organism>
<dbReference type="InterPro" id="IPR008283">
    <property type="entry name" value="Peptidase_M17_N"/>
</dbReference>
<dbReference type="Pfam" id="PF00883">
    <property type="entry name" value="Peptidase_M17"/>
    <property type="match status" value="1"/>
</dbReference>
<evidence type="ECO:0000313" key="10">
    <source>
        <dbReference type="EMBL" id="MBB3763613.1"/>
    </source>
</evidence>
<reference evidence="10 11" key="1">
    <citation type="submission" date="2020-08" db="EMBL/GenBank/DDBJ databases">
        <title>Genomic Encyclopedia of Type Strains, Phase IV (KMG-IV): sequencing the most valuable type-strain genomes for metagenomic binning, comparative biology and taxonomic classification.</title>
        <authorList>
            <person name="Goeker M."/>
        </authorList>
    </citation>
    <scope>NUCLEOTIDE SEQUENCE [LARGE SCALE GENOMIC DNA]</scope>
    <source>
        <strain evidence="10 11">DSM 24194</strain>
    </source>
</reference>
<dbReference type="Gene3D" id="3.40.220.10">
    <property type="entry name" value="Leucine Aminopeptidase, subunit E, domain 1"/>
    <property type="match status" value="1"/>
</dbReference>
<feature type="active site" evidence="8">
    <location>
        <position position="264"/>
    </location>
</feature>
<feature type="binding site" evidence="8">
    <location>
        <position position="252"/>
    </location>
    <ligand>
        <name>Mn(2+)</name>
        <dbReference type="ChEBI" id="CHEBI:29035"/>
        <label>2</label>
    </ligand>
</feature>
<dbReference type="GO" id="GO:0070006">
    <property type="term" value="F:metalloaminopeptidase activity"/>
    <property type="evidence" value="ECO:0007669"/>
    <property type="project" value="InterPro"/>
</dbReference>
<protein>
    <recommendedName>
        <fullName evidence="8">Probable cytosol aminopeptidase</fullName>
        <ecNumber evidence="8">3.4.11.1</ecNumber>
    </recommendedName>
    <alternativeName>
        <fullName evidence="8">Leucine aminopeptidase</fullName>
        <shortName evidence="8">LAP</shortName>
        <ecNumber evidence="8">3.4.11.10</ecNumber>
    </alternativeName>
    <alternativeName>
        <fullName evidence="8">Leucyl aminopeptidase</fullName>
    </alternativeName>
</protein>
<dbReference type="NCBIfam" id="NF002073">
    <property type="entry name" value="PRK00913.1-2"/>
    <property type="match status" value="1"/>
</dbReference>
<dbReference type="InterPro" id="IPR011356">
    <property type="entry name" value="Leucine_aapep/pepB"/>
</dbReference>
<dbReference type="PANTHER" id="PTHR11963">
    <property type="entry name" value="LEUCINE AMINOPEPTIDASE-RELATED"/>
    <property type="match status" value="1"/>
</dbReference>
<keyword evidence="4 8" id="KW-0031">Aminopeptidase</keyword>
<keyword evidence="7 8" id="KW-0464">Manganese</keyword>
<gene>
    <name evidence="8" type="primary">pepA</name>
    <name evidence="10" type="ORF">FHS50_000636</name>
</gene>
<feature type="active site" evidence="8">
    <location>
        <position position="338"/>
    </location>
</feature>
<dbReference type="HAMAP" id="MF_00181">
    <property type="entry name" value="Cytosol_peptidase_M17"/>
    <property type="match status" value="1"/>
</dbReference>
<comment type="catalytic activity">
    <reaction evidence="1 8">
        <text>Release of an N-terminal amino acid, Xaa-|-Yaa-, in which Xaa is preferably Leu, but may be other amino acids including Pro although not Arg or Lys, and Yaa may be Pro. Amino acid amides and methyl esters are also readily hydrolyzed, but rates on arylamides are exceedingly low.</text>
        <dbReference type="EC" id="3.4.11.1"/>
    </reaction>
</comment>
<dbReference type="EMBL" id="JACICF010000001">
    <property type="protein sequence ID" value="MBB3763613.1"/>
    <property type="molecule type" value="Genomic_DNA"/>
</dbReference>
<feature type="binding site" evidence="8">
    <location>
        <position position="336"/>
    </location>
    <ligand>
        <name>Mn(2+)</name>
        <dbReference type="ChEBI" id="CHEBI:29035"/>
        <label>1</label>
    </ligand>
</feature>
<dbReference type="GO" id="GO:0030145">
    <property type="term" value="F:manganese ion binding"/>
    <property type="evidence" value="ECO:0007669"/>
    <property type="project" value="UniProtKB-UniRule"/>
</dbReference>
<dbReference type="GO" id="GO:0006508">
    <property type="term" value="P:proteolysis"/>
    <property type="evidence" value="ECO:0007669"/>
    <property type="project" value="UniProtKB-KW"/>
</dbReference>
<evidence type="ECO:0000256" key="1">
    <source>
        <dbReference type="ARBA" id="ARBA00000135"/>
    </source>
</evidence>
<feature type="binding site" evidence="8">
    <location>
        <position position="275"/>
    </location>
    <ligand>
        <name>Mn(2+)</name>
        <dbReference type="ChEBI" id="CHEBI:29035"/>
        <label>2</label>
    </ligand>
</feature>
<feature type="binding site" evidence="8">
    <location>
        <position position="336"/>
    </location>
    <ligand>
        <name>Mn(2+)</name>
        <dbReference type="ChEBI" id="CHEBI:29035"/>
        <label>2</label>
    </ligand>
</feature>
<feature type="binding site" evidence="8">
    <location>
        <position position="257"/>
    </location>
    <ligand>
        <name>Mn(2+)</name>
        <dbReference type="ChEBI" id="CHEBI:29035"/>
        <label>1</label>
    </ligand>
</feature>
<name>A0A839Z1L6_9SPHN</name>
<dbReference type="AlphaFoldDB" id="A0A839Z1L6"/>
<evidence type="ECO:0000256" key="4">
    <source>
        <dbReference type="ARBA" id="ARBA00022438"/>
    </source>
</evidence>
<dbReference type="PANTHER" id="PTHR11963:SF23">
    <property type="entry name" value="CYTOSOL AMINOPEPTIDASE"/>
    <property type="match status" value="1"/>
</dbReference>
<evidence type="ECO:0000259" key="9">
    <source>
        <dbReference type="PROSITE" id="PS00631"/>
    </source>
</evidence>
<dbReference type="InterPro" id="IPR043472">
    <property type="entry name" value="Macro_dom-like"/>
</dbReference>
<accession>A0A839Z1L6</accession>
<dbReference type="RefSeq" id="WP_183932941.1">
    <property type="nucleotide sequence ID" value="NZ_JACICF010000001.1"/>
</dbReference>
<keyword evidence="5 8" id="KW-0645">Protease</keyword>
<sequence>MQIRFADNRPAGDFALVIPAAGQGDDRLESLGSDLDMVKAAMRRQRFEGKAKNVATAWLAGDNGRRLLVIGEGDGDGLAAETLGATVSAQLLTSGETHAVVDLKGSEFDAEAAARLALGATLRAWRYDRYRTKLKDEQKVTLVSLTIVGAPDGAEARWKNHYQEVAAGCALTRELVTEPANVIYPESFVERVKQHNEGTGLEISVLDEKEMEELGMGALLGVAQGSVRKPRLLIMKWMGGKNGEKPTVLIGKGVTFDTGGISLKPPLGMESMKWDMGGAGAVSGAMRAIAGRKAKANVIGICGLVENMPDGNAQRPGDVVTTMSGQTVEVINTDAEGRLVLCDAMTYAQKEFSPERMIDLATLTGAMVISLGHEHAGIFSNDDDLAEDLIEAGKESGDKLWRQPLGEAYDRLIDSPIADMKNVGPREAGSITAAQYLQRFVEDGVKWAHLDIAGMAWSDKAKTTFDKGATGYGVRLLDRFVEEELEG</sequence>
<dbReference type="NCBIfam" id="NF002075">
    <property type="entry name" value="PRK00913.2-2"/>
    <property type="match status" value="1"/>
</dbReference>
<comment type="caution">
    <text evidence="10">The sequence shown here is derived from an EMBL/GenBank/DDBJ whole genome shotgun (WGS) entry which is preliminary data.</text>
</comment>
<keyword evidence="11" id="KW-1185">Reference proteome</keyword>
<dbReference type="SUPFAM" id="SSF52949">
    <property type="entry name" value="Macro domain-like"/>
    <property type="match status" value="1"/>
</dbReference>
<dbReference type="InterPro" id="IPR000819">
    <property type="entry name" value="Peptidase_M17_C"/>
</dbReference>
<dbReference type="PRINTS" id="PR00481">
    <property type="entry name" value="LAMNOPPTDASE"/>
</dbReference>
<comment type="subcellular location">
    <subcellularLocation>
        <location evidence="8">Cytoplasm</location>
    </subcellularLocation>
</comment>
<evidence type="ECO:0000256" key="5">
    <source>
        <dbReference type="ARBA" id="ARBA00022670"/>
    </source>
</evidence>
<feature type="domain" description="Cytosol aminopeptidase" evidence="9">
    <location>
        <begin position="332"/>
        <end position="339"/>
    </location>
</feature>
<dbReference type="GO" id="GO:0005737">
    <property type="term" value="C:cytoplasm"/>
    <property type="evidence" value="ECO:0007669"/>
    <property type="project" value="UniProtKB-SubCell"/>
</dbReference>
<dbReference type="PROSITE" id="PS00631">
    <property type="entry name" value="CYTOSOL_AP"/>
    <property type="match status" value="1"/>
</dbReference>
<keyword evidence="8" id="KW-0963">Cytoplasm</keyword>
<evidence type="ECO:0000313" key="11">
    <source>
        <dbReference type="Proteomes" id="UP000578569"/>
    </source>
</evidence>
<keyword evidence="8" id="KW-0479">Metal-binding</keyword>
<dbReference type="Pfam" id="PF02789">
    <property type="entry name" value="Peptidase_M17_N"/>
    <property type="match status" value="1"/>
</dbReference>
<dbReference type="Proteomes" id="UP000578569">
    <property type="component" value="Unassembled WGS sequence"/>
</dbReference>
<proteinExistence type="inferred from homology"/>
<feature type="binding site" evidence="8">
    <location>
        <position position="257"/>
    </location>
    <ligand>
        <name>Mn(2+)</name>
        <dbReference type="ChEBI" id="CHEBI:29035"/>
        <label>2</label>
    </ligand>
</feature>
<dbReference type="EC" id="3.4.11.10" evidence="8"/>
<dbReference type="EC" id="3.4.11.1" evidence="8"/>
<dbReference type="Gene3D" id="3.40.630.10">
    <property type="entry name" value="Zn peptidases"/>
    <property type="match status" value="1"/>
</dbReference>
<comment type="function">
    <text evidence="8">Presumably involved in the processing and regular turnover of intracellular proteins. Catalyzes the removal of unsubstituted N-terminal amino acids from various peptides.</text>
</comment>
<dbReference type="NCBIfam" id="NF002077">
    <property type="entry name" value="PRK00913.2-4"/>
    <property type="match status" value="1"/>
</dbReference>
<keyword evidence="6 8" id="KW-0378">Hydrolase</keyword>
<dbReference type="SUPFAM" id="SSF53187">
    <property type="entry name" value="Zn-dependent exopeptidases"/>
    <property type="match status" value="1"/>
</dbReference>
<evidence type="ECO:0000256" key="6">
    <source>
        <dbReference type="ARBA" id="ARBA00022801"/>
    </source>
</evidence>
<evidence type="ECO:0000256" key="8">
    <source>
        <dbReference type="HAMAP-Rule" id="MF_00181"/>
    </source>
</evidence>
<comment type="similarity">
    <text evidence="3 8">Belongs to the peptidase M17 family.</text>
</comment>
<evidence type="ECO:0000256" key="2">
    <source>
        <dbReference type="ARBA" id="ARBA00000967"/>
    </source>
</evidence>
<feature type="binding site" evidence="8">
    <location>
        <position position="334"/>
    </location>
    <ligand>
        <name>Mn(2+)</name>
        <dbReference type="ChEBI" id="CHEBI:29035"/>
        <label>1</label>
    </ligand>
</feature>
<comment type="cofactor">
    <cofactor evidence="8">
        <name>Mn(2+)</name>
        <dbReference type="ChEBI" id="CHEBI:29035"/>
    </cofactor>
    <text evidence="8">Binds 2 manganese ions per subunit.</text>
</comment>
<dbReference type="InterPro" id="IPR023042">
    <property type="entry name" value="Peptidase_M17_leu_NH2_pept"/>
</dbReference>
<evidence type="ECO:0000256" key="7">
    <source>
        <dbReference type="ARBA" id="ARBA00023211"/>
    </source>
</evidence>
<dbReference type="NCBIfam" id="NF002074">
    <property type="entry name" value="PRK00913.1-4"/>
    <property type="match status" value="1"/>
</dbReference>
<comment type="catalytic activity">
    <reaction evidence="2 8">
        <text>Release of an N-terminal amino acid, preferentially leucine, but not glutamic or aspartic acids.</text>
        <dbReference type="EC" id="3.4.11.10"/>
    </reaction>
</comment>